<dbReference type="InterPro" id="IPR036767">
    <property type="entry name" value="ApaG_sf"/>
</dbReference>
<dbReference type="NCBIfam" id="NF003967">
    <property type="entry name" value="PRK05461.1"/>
    <property type="match status" value="1"/>
</dbReference>
<dbReference type="EMBL" id="NOXT01000124">
    <property type="protein sequence ID" value="OYQ24779.1"/>
    <property type="molecule type" value="Genomic_DNA"/>
</dbReference>
<evidence type="ECO:0000256" key="2">
    <source>
        <dbReference type="HAMAP-Rule" id="MF_00791"/>
    </source>
</evidence>
<dbReference type="Gene3D" id="2.60.40.1470">
    <property type="entry name" value="ApaG domain"/>
    <property type="match status" value="1"/>
</dbReference>
<name>A0A255Y6C8_9SPHN</name>
<dbReference type="Proteomes" id="UP000216991">
    <property type="component" value="Unassembled WGS sequence"/>
</dbReference>
<dbReference type="PANTHER" id="PTHR47191:SF2">
    <property type="entry name" value="OS05G0170800 PROTEIN"/>
    <property type="match status" value="1"/>
</dbReference>
<dbReference type="Pfam" id="PF04379">
    <property type="entry name" value="DUF525"/>
    <property type="match status" value="1"/>
</dbReference>
<reference evidence="4 5" key="1">
    <citation type="submission" date="2017-07" db="EMBL/GenBank/DDBJ databases">
        <title>Sandarakinorhabdus cyanobacteriorum sp. nov., a novel bacterium isolated from cyanobacterial aggregates in a eutrophic lake.</title>
        <authorList>
            <person name="Cai H."/>
        </authorList>
    </citation>
    <scope>NUCLEOTIDE SEQUENCE [LARGE SCALE GENOMIC DNA]</scope>
    <source>
        <strain evidence="4 5">TH057</strain>
    </source>
</reference>
<dbReference type="InterPro" id="IPR007474">
    <property type="entry name" value="ApaG_domain"/>
</dbReference>
<gene>
    <name evidence="2" type="primary">apaG</name>
    <name evidence="4" type="ORF">CHU93_14950</name>
</gene>
<proteinExistence type="inferred from homology"/>
<dbReference type="OrthoDB" id="9795226at2"/>
<keyword evidence="5" id="KW-1185">Reference proteome</keyword>
<sequence>MGQMFPYSATTGALTVRVAPHFLPDQSDPDRGYFVWAYHVRVENHGEASVRLMARHWLITDGDGRVEEVAGDGVVGVQPLIPPGGAYDYVSGCPLATRHGRMEGRYKMMAEDGTRFSIDIPAFVLEVPGDRPAVH</sequence>
<dbReference type="SUPFAM" id="SSF110069">
    <property type="entry name" value="ApaG-like"/>
    <property type="match status" value="1"/>
</dbReference>
<dbReference type="PROSITE" id="PS51087">
    <property type="entry name" value="APAG"/>
    <property type="match status" value="1"/>
</dbReference>
<dbReference type="HAMAP" id="MF_00791">
    <property type="entry name" value="ApaG"/>
    <property type="match status" value="1"/>
</dbReference>
<evidence type="ECO:0000259" key="3">
    <source>
        <dbReference type="PROSITE" id="PS51087"/>
    </source>
</evidence>
<feature type="domain" description="ApaG" evidence="3">
    <location>
        <begin position="8"/>
        <end position="132"/>
    </location>
</feature>
<dbReference type="AlphaFoldDB" id="A0A255Y6C8"/>
<accession>A0A255Y6C8</accession>
<dbReference type="PANTHER" id="PTHR47191">
    <property type="entry name" value="OS05G0170800 PROTEIN"/>
    <property type="match status" value="1"/>
</dbReference>
<dbReference type="InterPro" id="IPR023065">
    <property type="entry name" value="Uncharacterised_ApaG"/>
</dbReference>
<evidence type="ECO:0000313" key="5">
    <source>
        <dbReference type="Proteomes" id="UP000216991"/>
    </source>
</evidence>
<evidence type="ECO:0000313" key="4">
    <source>
        <dbReference type="EMBL" id="OYQ24779.1"/>
    </source>
</evidence>
<organism evidence="4 5">
    <name type="scientific">Sandarakinorhabdus cyanobacteriorum</name>
    <dbReference type="NCBI Taxonomy" id="1981098"/>
    <lineage>
        <taxon>Bacteria</taxon>
        <taxon>Pseudomonadati</taxon>
        <taxon>Pseudomonadota</taxon>
        <taxon>Alphaproteobacteria</taxon>
        <taxon>Sphingomonadales</taxon>
        <taxon>Sphingosinicellaceae</taxon>
        <taxon>Sandarakinorhabdus</taxon>
    </lineage>
</organism>
<dbReference type="InterPro" id="IPR050718">
    <property type="entry name" value="ApaG-like"/>
</dbReference>
<evidence type="ECO:0000256" key="1">
    <source>
        <dbReference type="ARBA" id="ARBA00017693"/>
    </source>
</evidence>
<protein>
    <recommendedName>
        <fullName evidence="1 2">Protein ApaG</fullName>
    </recommendedName>
</protein>
<comment type="caution">
    <text evidence="4">The sequence shown here is derived from an EMBL/GenBank/DDBJ whole genome shotgun (WGS) entry which is preliminary data.</text>
</comment>